<dbReference type="InterPro" id="IPR002372">
    <property type="entry name" value="PQQ_rpt_dom"/>
</dbReference>
<dbReference type="InterPro" id="IPR018391">
    <property type="entry name" value="PQQ_b-propeller_rpt"/>
</dbReference>
<accession>A0AAW6RL12</accession>
<keyword evidence="1 4" id="KW-0732">Signal</keyword>
<dbReference type="Pfam" id="PF13360">
    <property type="entry name" value="PQQ_2"/>
    <property type="match status" value="1"/>
</dbReference>
<comment type="subunit">
    <text evidence="4">Part of the Bam complex.</text>
</comment>
<evidence type="ECO:0000313" key="8">
    <source>
        <dbReference type="Proteomes" id="UP001237156"/>
    </source>
</evidence>
<name>A0AAW6RL12_9BURK</name>
<keyword evidence="3 4" id="KW-0998">Cell outer membrane</keyword>
<dbReference type="PANTHER" id="PTHR34512:SF30">
    <property type="entry name" value="OUTER MEMBRANE PROTEIN ASSEMBLY FACTOR BAMB"/>
    <property type="match status" value="1"/>
</dbReference>
<dbReference type="GO" id="GO:0009279">
    <property type="term" value="C:cell outer membrane"/>
    <property type="evidence" value="ECO:0007669"/>
    <property type="project" value="UniProtKB-SubCell"/>
</dbReference>
<evidence type="ECO:0000256" key="1">
    <source>
        <dbReference type="ARBA" id="ARBA00022729"/>
    </source>
</evidence>
<feature type="signal peptide" evidence="5">
    <location>
        <begin position="1"/>
        <end position="19"/>
    </location>
</feature>
<dbReference type="PROSITE" id="PS51257">
    <property type="entry name" value="PROKAR_LIPOPROTEIN"/>
    <property type="match status" value="1"/>
</dbReference>
<feature type="chain" id="PRO_5044014955" description="Outer membrane protein assembly factor BamB" evidence="5">
    <location>
        <begin position="20"/>
        <end position="375"/>
    </location>
</feature>
<proteinExistence type="inferred from homology"/>
<dbReference type="Gene3D" id="2.130.10.10">
    <property type="entry name" value="YVTN repeat-like/Quinoprotein amine dehydrogenase"/>
    <property type="match status" value="1"/>
</dbReference>
<evidence type="ECO:0000256" key="4">
    <source>
        <dbReference type="HAMAP-Rule" id="MF_00923"/>
    </source>
</evidence>
<dbReference type="InterPro" id="IPR015943">
    <property type="entry name" value="WD40/YVTN_repeat-like_dom_sf"/>
</dbReference>
<protein>
    <recommendedName>
        <fullName evidence="4">Outer membrane protein assembly factor BamB</fullName>
    </recommendedName>
</protein>
<dbReference type="PANTHER" id="PTHR34512">
    <property type="entry name" value="CELL SURFACE PROTEIN"/>
    <property type="match status" value="1"/>
</dbReference>
<sequence>MKAPRFSLCAAALAAALLAACSSGSPRPEPAKLQAIDPVIDVSQAWAAKLGSTVNFPLQPQVLGNRVVLAADDGTVAEFDAANGQRLWSANAGDALTAGVGSDGHTSAVVTRSNQVVALAEGRVLWKHKLGTQSYTAPLVAGGRVFVLGADRSLTALDGRTGARLWHADRQAEPLVLRQSGVLLAVGNTLVAGLSGRLAGVDPDTGASRWEVPLAAARGVNDVEKLVDLVGPVSRQGSVICARAFQAAVGCVDAASGKLLWNKPAKGDAGVRGNEQSLFGAESDGQLVAWKAATGERIWSTKELLWRRLTAPLALGRSVIVGDEEGWLHMLSREDGSPVNRLKTDGSPIAAAPVAAGGALVAVTRSGGVFAFRPD</sequence>
<dbReference type="InterPro" id="IPR011047">
    <property type="entry name" value="Quinoprotein_ADH-like_sf"/>
</dbReference>
<evidence type="ECO:0000256" key="3">
    <source>
        <dbReference type="ARBA" id="ARBA00023237"/>
    </source>
</evidence>
<evidence type="ECO:0000259" key="6">
    <source>
        <dbReference type="Pfam" id="PF13360"/>
    </source>
</evidence>
<dbReference type="RefSeq" id="WP_279523938.1">
    <property type="nucleotide sequence ID" value="NZ_JARVII010000006.1"/>
</dbReference>
<evidence type="ECO:0000256" key="2">
    <source>
        <dbReference type="ARBA" id="ARBA00023136"/>
    </source>
</evidence>
<evidence type="ECO:0000313" key="7">
    <source>
        <dbReference type="EMBL" id="MDG9698943.1"/>
    </source>
</evidence>
<feature type="domain" description="Pyrrolo-quinoline quinone repeat" evidence="6">
    <location>
        <begin position="73"/>
        <end position="301"/>
    </location>
</feature>
<dbReference type="AlphaFoldDB" id="A0AAW6RL12"/>
<dbReference type="EMBL" id="JARVII010000006">
    <property type="protein sequence ID" value="MDG9698943.1"/>
    <property type="molecule type" value="Genomic_DNA"/>
</dbReference>
<evidence type="ECO:0000256" key="5">
    <source>
        <dbReference type="SAM" id="SignalP"/>
    </source>
</evidence>
<comment type="function">
    <text evidence="4">Part of the outer membrane protein assembly complex, which is involved in assembly and insertion of beta-barrel proteins into the outer membrane.</text>
</comment>
<comment type="caution">
    <text evidence="7">The sequence shown here is derived from an EMBL/GenBank/DDBJ whole genome shotgun (WGS) entry which is preliminary data.</text>
</comment>
<keyword evidence="2 4" id="KW-0472">Membrane</keyword>
<dbReference type="GO" id="GO:0043165">
    <property type="term" value="P:Gram-negative-bacterium-type cell outer membrane assembly"/>
    <property type="evidence" value="ECO:0007669"/>
    <property type="project" value="UniProtKB-UniRule"/>
</dbReference>
<dbReference type="SUPFAM" id="SSF50998">
    <property type="entry name" value="Quinoprotein alcohol dehydrogenase-like"/>
    <property type="match status" value="1"/>
</dbReference>
<keyword evidence="4" id="KW-0564">Palmitate</keyword>
<dbReference type="NCBIfam" id="TIGR03300">
    <property type="entry name" value="assembly_YfgL"/>
    <property type="match status" value="1"/>
</dbReference>
<comment type="similarity">
    <text evidence="4">Belongs to the BamB family.</text>
</comment>
<dbReference type="InterPro" id="IPR017687">
    <property type="entry name" value="BamB"/>
</dbReference>
<dbReference type="Proteomes" id="UP001237156">
    <property type="component" value="Unassembled WGS sequence"/>
</dbReference>
<organism evidence="7 8">
    <name type="scientific">Ottowia cancrivicina</name>
    <dbReference type="NCBI Taxonomy" id="3040346"/>
    <lineage>
        <taxon>Bacteria</taxon>
        <taxon>Pseudomonadati</taxon>
        <taxon>Pseudomonadota</taxon>
        <taxon>Betaproteobacteria</taxon>
        <taxon>Burkholderiales</taxon>
        <taxon>Comamonadaceae</taxon>
        <taxon>Ottowia</taxon>
    </lineage>
</organism>
<comment type="subcellular location">
    <subcellularLocation>
        <location evidence="4">Cell outer membrane</location>
        <topology evidence="4">Lipid-anchor</topology>
    </subcellularLocation>
</comment>
<keyword evidence="4" id="KW-0449">Lipoprotein</keyword>
<keyword evidence="8" id="KW-1185">Reference proteome</keyword>
<dbReference type="HAMAP" id="MF_00923">
    <property type="entry name" value="OM_assembly_BamB"/>
    <property type="match status" value="1"/>
</dbReference>
<reference evidence="7 8" key="1">
    <citation type="submission" date="2023-04" db="EMBL/GenBank/DDBJ databases">
        <title>Ottowia paracancer sp. nov., isolated from human stomach.</title>
        <authorList>
            <person name="Song Y."/>
        </authorList>
    </citation>
    <scope>NUCLEOTIDE SEQUENCE [LARGE SCALE GENOMIC DNA]</scope>
    <source>
        <strain evidence="7 8">10c7w1</strain>
    </source>
</reference>
<dbReference type="GO" id="GO:0051205">
    <property type="term" value="P:protein insertion into membrane"/>
    <property type="evidence" value="ECO:0007669"/>
    <property type="project" value="UniProtKB-UniRule"/>
</dbReference>
<gene>
    <name evidence="4 7" type="primary">bamB</name>
    <name evidence="7" type="ORF">QB898_04280</name>
</gene>
<dbReference type="SMART" id="SM00564">
    <property type="entry name" value="PQQ"/>
    <property type="match status" value="5"/>
</dbReference>